<dbReference type="AlphaFoldDB" id="A0A9X2F2N9"/>
<dbReference type="Pfam" id="PF22461">
    <property type="entry name" value="SLBB_2"/>
    <property type="match status" value="1"/>
</dbReference>
<name>A0A9X2F2N9_9SPHI</name>
<evidence type="ECO:0000313" key="21">
    <source>
        <dbReference type="EMBL" id="MCO4293106.1"/>
    </source>
</evidence>
<keyword evidence="8" id="KW-0625">Polysaccharide transport</keyword>
<evidence type="ECO:0000256" key="13">
    <source>
        <dbReference type="ARBA" id="ARBA00023237"/>
    </source>
</evidence>
<comment type="similarity">
    <text evidence="2">Belongs to the BexD/CtrA/VexA family.</text>
</comment>
<dbReference type="GO" id="GO:0006811">
    <property type="term" value="P:monoatomic ion transport"/>
    <property type="evidence" value="ECO:0007669"/>
    <property type="project" value="UniProtKB-KW"/>
</dbReference>
<dbReference type="PANTHER" id="PTHR33619">
    <property type="entry name" value="POLYSACCHARIDE EXPORT PROTEIN GFCE-RELATED"/>
    <property type="match status" value="1"/>
</dbReference>
<organism evidence="21 22">
    <name type="scientific">Solitalea agri</name>
    <dbReference type="NCBI Taxonomy" id="2953739"/>
    <lineage>
        <taxon>Bacteria</taxon>
        <taxon>Pseudomonadati</taxon>
        <taxon>Bacteroidota</taxon>
        <taxon>Sphingobacteriia</taxon>
        <taxon>Sphingobacteriales</taxon>
        <taxon>Sphingobacteriaceae</taxon>
        <taxon>Solitalea</taxon>
    </lineage>
</organism>
<dbReference type="InterPro" id="IPR019554">
    <property type="entry name" value="Soluble_ligand-bd"/>
</dbReference>
<dbReference type="GO" id="GO:0015159">
    <property type="term" value="F:polysaccharide transmembrane transporter activity"/>
    <property type="evidence" value="ECO:0007669"/>
    <property type="project" value="InterPro"/>
</dbReference>
<evidence type="ECO:0000256" key="14">
    <source>
        <dbReference type="ARBA" id="ARBA00023288"/>
    </source>
</evidence>
<dbReference type="InterPro" id="IPR049712">
    <property type="entry name" value="Poly_export"/>
</dbReference>
<feature type="compositionally biased region" description="Polar residues" evidence="15">
    <location>
        <begin position="107"/>
        <end position="116"/>
    </location>
</feature>
<dbReference type="GO" id="GO:0015288">
    <property type="term" value="F:porin activity"/>
    <property type="evidence" value="ECO:0007669"/>
    <property type="project" value="UniProtKB-KW"/>
</dbReference>
<reference evidence="21" key="1">
    <citation type="submission" date="2022-06" db="EMBL/GenBank/DDBJ databases">
        <title>Solitalea sp. MAHUQ-68 isolated from rhizospheric soil.</title>
        <authorList>
            <person name="Huq M.A."/>
        </authorList>
    </citation>
    <scope>NUCLEOTIDE SEQUENCE</scope>
    <source>
        <strain evidence="21">MAHUQ-68</strain>
    </source>
</reference>
<keyword evidence="13" id="KW-0998">Cell outer membrane</keyword>
<feature type="domain" description="Soluble ligand binding" evidence="19">
    <location>
        <begin position="412"/>
        <end position="456"/>
    </location>
</feature>
<evidence type="ECO:0000256" key="15">
    <source>
        <dbReference type="SAM" id="MobiDB-lite"/>
    </source>
</evidence>
<feature type="transmembrane region" description="Helical" evidence="16">
    <location>
        <begin position="808"/>
        <end position="828"/>
    </location>
</feature>
<feature type="compositionally biased region" description="Basic and acidic residues" evidence="15">
    <location>
        <begin position="117"/>
        <end position="126"/>
    </location>
</feature>
<keyword evidence="16" id="KW-1133">Transmembrane helix</keyword>
<dbReference type="Pfam" id="PF02563">
    <property type="entry name" value="Poly_export"/>
    <property type="match status" value="1"/>
</dbReference>
<evidence type="ECO:0000256" key="6">
    <source>
        <dbReference type="ARBA" id="ARBA00022692"/>
    </source>
</evidence>
<keyword evidence="10" id="KW-0626">Porin</keyword>
<evidence type="ECO:0000259" key="20">
    <source>
        <dbReference type="Pfam" id="PF22461"/>
    </source>
</evidence>
<evidence type="ECO:0000256" key="17">
    <source>
        <dbReference type="SAM" id="SignalP"/>
    </source>
</evidence>
<keyword evidence="5" id="KW-0762">Sugar transport</keyword>
<feature type="region of interest" description="Disordered" evidence="15">
    <location>
        <begin position="107"/>
        <end position="139"/>
    </location>
</feature>
<dbReference type="PANTHER" id="PTHR33619:SF3">
    <property type="entry name" value="POLYSACCHARIDE EXPORT PROTEIN GFCE-RELATED"/>
    <property type="match status" value="1"/>
</dbReference>
<evidence type="ECO:0000259" key="19">
    <source>
        <dbReference type="Pfam" id="PF10531"/>
    </source>
</evidence>
<keyword evidence="4" id="KW-1134">Transmembrane beta strand</keyword>
<feature type="domain" description="Soluble ligand binding" evidence="19">
    <location>
        <begin position="330"/>
        <end position="378"/>
    </location>
</feature>
<proteinExistence type="inferred from homology"/>
<dbReference type="EMBL" id="JAMWYS010000032">
    <property type="protein sequence ID" value="MCO4293106.1"/>
    <property type="molecule type" value="Genomic_DNA"/>
</dbReference>
<evidence type="ECO:0000256" key="11">
    <source>
        <dbReference type="ARBA" id="ARBA00023136"/>
    </source>
</evidence>
<comment type="caution">
    <text evidence="21">The sequence shown here is derived from an EMBL/GenBank/DDBJ whole genome shotgun (WGS) entry which is preliminary data.</text>
</comment>
<keyword evidence="7 17" id="KW-0732">Signal</keyword>
<gene>
    <name evidence="21" type="ORF">NF867_09540</name>
</gene>
<evidence type="ECO:0000256" key="12">
    <source>
        <dbReference type="ARBA" id="ARBA00023139"/>
    </source>
</evidence>
<keyword evidence="6 16" id="KW-0812">Transmembrane</keyword>
<dbReference type="Gene3D" id="3.10.560.10">
    <property type="entry name" value="Outer membrane lipoprotein wza domain like"/>
    <property type="match status" value="6"/>
</dbReference>
<evidence type="ECO:0000256" key="4">
    <source>
        <dbReference type="ARBA" id="ARBA00022452"/>
    </source>
</evidence>
<evidence type="ECO:0000256" key="1">
    <source>
        <dbReference type="ARBA" id="ARBA00004571"/>
    </source>
</evidence>
<evidence type="ECO:0000256" key="7">
    <source>
        <dbReference type="ARBA" id="ARBA00022729"/>
    </source>
</evidence>
<dbReference type="Proteomes" id="UP001155182">
    <property type="component" value="Unassembled WGS sequence"/>
</dbReference>
<dbReference type="GO" id="GO:0009279">
    <property type="term" value="C:cell outer membrane"/>
    <property type="evidence" value="ECO:0007669"/>
    <property type="project" value="UniProtKB-SubCell"/>
</dbReference>
<evidence type="ECO:0000256" key="10">
    <source>
        <dbReference type="ARBA" id="ARBA00023114"/>
    </source>
</evidence>
<keyword evidence="11 16" id="KW-0472">Membrane</keyword>
<feature type="domain" description="SLBB" evidence="20">
    <location>
        <begin position="246"/>
        <end position="323"/>
    </location>
</feature>
<dbReference type="InterPro" id="IPR003715">
    <property type="entry name" value="Poly_export_N"/>
</dbReference>
<keyword evidence="3" id="KW-0813">Transport</keyword>
<keyword evidence="22" id="KW-1185">Reference proteome</keyword>
<accession>A0A9X2F2N9</accession>
<evidence type="ECO:0000256" key="16">
    <source>
        <dbReference type="SAM" id="Phobius"/>
    </source>
</evidence>
<evidence type="ECO:0000256" key="3">
    <source>
        <dbReference type="ARBA" id="ARBA00022448"/>
    </source>
</evidence>
<keyword evidence="14" id="KW-0449">Lipoprotein</keyword>
<feature type="domain" description="Polysaccharide export protein N-terminal" evidence="18">
    <location>
        <begin position="160"/>
        <end position="237"/>
    </location>
</feature>
<feature type="domain" description="Soluble ligand binding" evidence="19">
    <location>
        <begin position="504"/>
        <end position="549"/>
    </location>
</feature>
<evidence type="ECO:0000256" key="2">
    <source>
        <dbReference type="ARBA" id="ARBA00009450"/>
    </source>
</evidence>
<feature type="signal peptide" evidence="17">
    <location>
        <begin position="1"/>
        <end position="35"/>
    </location>
</feature>
<sequence>MNREFFKASMKLHQILKTLSFLLVFSISFNVATFAQVPDLSDLSSVKVDNLSDDQIRQFIVQAKKSGYSDTQLEQLALQKGMPSSEIAKLRKRIDKLGGFEEVQNGAAGTSKVSDGQSREFDKDELVENPGDGTPSGSKIFGAEIFNNKRLSFEPNLKMATPQNYQLGPGDQLILDIYGVSEANYQLTVSPEGSIRIPYIGPVTVSGLTIEQARKKISNQLASVYQGMKSGQTSVNITLGNIRSIKVVILGEVKLPGTFTLPSLATAFNALYSSGGPSANGSFRNIKIIRNNKVVSVIDVYDFLINGDQSKNIRLQDQDVIKVSPYDTRVEIAGEVKRPGLFEVKANESLADVLKFTGGFTDDAYRQVIKVVRNTAKEKSVADVSSELFEMFTPKTGDVYTIEKILDRFENRVQINGAVFRPGKYALETGMTLSQLLIKAEGVREDAFMNRGIVYRLKNDLTPEIVSFNVTDIISGKASDLALKREDIVTISSKFDLKENYTFSIQGEVMNPGVFPYAENTRLADLILLAGGLRDKASLSRIEVSRRLKSVDSLSKEATTAQLFQFSLNKDLTDLGGAGNFILEPFDEISIRPAPGYQEQKNVKLEGEILYPGLYALVTKNERISDVIKRSGGLSPLAYSEGAVLIRRKKLTGTDRLLQEQKLEALEKQSRDSVKSSKVIREELHDQTTLLGINLPKILGNPGSKYDLLLEDGDVIKIPTHLQTVDVKGEVLFPVLIRYDKGRGFKDYILGAGGFSAKALKNKSYVVYANGSVSSTRNFLFFRSYPSIKPGAEIYVPVREDKERLSTAGIIGLTTSIVSMAALIISVLQ</sequence>
<keyword evidence="9" id="KW-0406">Ion transport</keyword>
<dbReference type="Pfam" id="PF10531">
    <property type="entry name" value="SLBB"/>
    <property type="match status" value="3"/>
</dbReference>
<comment type="subcellular location">
    <subcellularLocation>
        <location evidence="1">Cell outer membrane</location>
        <topology evidence="1">Multi-pass membrane protein</topology>
    </subcellularLocation>
</comment>
<evidence type="ECO:0000256" key="9">
    <source>
        <dbReference type="ARBA" id="ARBA00023065"/>
    </source>
</evidence>
<feature type="chain" id="PRO_5040735595" evidence="17">
    <location>
        <begin position="36"/>
        <end position="829"/>
    </location>
</feature>
<dbReference type="InterPro" id="IPR054765">
    <property type="entry name" value="SLBB_dom"/>
</dbReference>
<protein>
    <submittedName>
        <fullName evidence="21">SLBB domain-containing protein</fullName>
    </submittedName>
</protein>
<evidence type="ECO:0000259" key="18">
    <source>
        <dbReference type="Pfam" id="PF02563"/>
    </source>
</evidence>
<dbReference type="GO" id="GO:0046930">
    <property type="term" value="C:pore complex"/>
    <property type="evidence" value="ECO:0007669"/>
    <property type="project" value="UniProtKB-KW"/>
</dbReference>
<evidence type="ECO:0000256" key="8">
    <source>
        <dbReference type="ARBA" id="ARBA00023047"/>
    </source>
</evidence>
<keyword evidence="12" id="KW-0564">Palmitate</keyword>
<dbReference type="Gene3D" id="3.30.1950.10">
    <property type="entry name" value="wza like domain"/>
    <property type="match status" value="1"/>
</dbReference>
<evidence type="ECO:0000313" key="22">
    <source>
        <dbReference type="Proteomes" id="UP001155182"/>
    </source>
</evidence>
<evidence type="ECO:0000256" key="5">
    <source>
        <dbReference type="ARBA" id="ARBA00022597"/>
    </source>
</evidence>